<evidence type="ECO:0000256" key="1">
    <source>
        <dbReference type="SAM" id="MobiDB-lite"/>
    </source>
</evidence>
<organism evidence="3 4">
    <name type="scientific">Lusitaniella coriacea LEGE 07157</name>
    <dbReference type="NCBI Taxonomy" id="945747"/>
    <lineage>
        <taxon>Bacteria</taxon>
        <taxon>Bacillati</taxon>
        <taxon>Cyanobacteriota</taxon>
        <taxon>Cyanophyceae</taxon>
        <taxon>Spirulinales</taxon>
        <taxon>Lusitaniellaceae</taxon>
        <taxon>Lusitaniella</taxon>
    </lineage>
</organism>
<dbReference type="PANTHER" id="PTHR33352">
    <property type="entry name" value="SLR1095 PROTEIN"/>
    <property type="match status" value="1"/>
</dbReference>
<keyword evidence="3" id="KW-0540">Nuclease</keyword>
<sequence>MTSQTPPTTQTNPPHPPWETLPTMYDLPSENPEEPGLPDDFHFLQPLLLFLTFLPPNWNPAQVYSAADLNLYYDLEHPLWHKRPDWFGVVGTSKLYRGEDLRLSYVTWQEPANPFVVVELLSPGTEAEDLGGTQQENRPPRKWDVYERILRIPYYIVFSRYTNELQGFHLVGAQYAPMEFEEGELHLPELGLKLGIWQGEFKGIERLWLRWLTEAGDLIPIPEEEAQQAQQEAQQAQQEAAKANRKAEQLAERLRELGIDPDDL</sequence>
<comment type="caution">
    <text evidence="3">The sequence shown here is derived from an EMBL/GenBank/DDBJ whole genome shotgun (WGS) entry which is preliminary data.</text>
</comment>
<feature type="compositionally biased region" description="Low complexity" evidence="1">
    <location>
        <begin position="227"/>
        <end position="241"/>
    </location>
</feature>
<accession>A0A8J7J6U9</accession>
<evidence type="ECO:0000313" key="3">
    <source>
        <dbReference type="EMBL" id="MBE9118954.1"/>
    </source>
</evidence>
<dbReference type="AlphaFoldDB" id="A0A8J7J6U9"/>
<name>A0A8J7J6U9_9CYAN</name>
<reference evidence="3" key="1">
    <citation type="submission" date="2020-10" db="EMBL/GenBank/DDBJ databases">
        <authorList>
            <person name="Castelo-Branco R."/>
            <person name="Eusebio N."/>
            <person name="Adriana R."/>
            <person name="Vieira A."/>
            <person name="Brugerolle De Fraissinette N."/>
            <person name="Rezende De Castro R."/>
            <person name="Schneider M.P."/>
            <person name="Vasconcelos V."/>
            <person name="Leao P.N."/>
        </authorList>
    </citation>
    <scope>NUCLEOTIDE SEQUENCE</scope>
    <source>
        <strain evidence="3">LEGE 07157</strain>
    </source>
</reference>
<keyword evidence="3" id="KW-0255">Endonuclease</keyword>
<dbReference type="Proteomes" id="UP000654482">
    <property type="component" value="Unassembled WGS sequence"/>
</dbReference>
<dbReference type="GO" id="GO:0004519">
    <property type="term" value="F:endonuclease activity"/>
    <property type="evidence" value="ECO:0007669"/>
    <property type="project" value="UniProtKB-KW"/>
</dbReference>
<dbReference type="PANTHER" id="PTHR33352:SF3">
    <property type="entry name" value="SLR1612 PROTEIN"/>
    <property type="match status" value="1"/>
</dbReference>
<dbReference type="EMBL" id="JADEWZ010000070">
    <property type="protein sequence ID" value="MBE9118954.1"/>
    <property type="molecule type" value="Genomic_DNA"/>
</dbReference>
<feature type="region of interest" description="Disordered" evidence="1">
    <location>
        <begin position="1"/>
        <end position="34"/>
    </location>
</feature>
<feature type="domain" description="Putative restriction endonuclease" evidence="2">
    <location>
        <begin position="25"/>
        <end position="197"/>
    </location>
</feature>
<evidence type="ECO:0000259" key="2">
    <source>
        <dbReference type="Pfam" id="PF05685"/>
    </source>
</evidence>
<protein>
    <submittedName>
        <fullName evidence="3">Uma2 family endonuclease</fullName>
    </submittedName>
</protein>
<feature type="region of interest" description="Disordered" evidence="1">
    <location>
        <begin position="225"/>
        <end position="245"/>
    </location>
</feature>
<dbReference type="CDD" id="cd06260">
    <property type="entry name" value="DUF820-like"/>
    <property type="match status" value="1"/>
</dbReference>
<proteinExistence type="predicted"/>
<keyword evidence="3" id="KW-0378">Hydrolase</keyword>
<dbReference type="RefSeq" id="WP_194032049.1">
    <property type="nucleotide sequence ID" value="NZ_JADEWZ010000070.1"/>
</dbReference>
<gene>
    <name evidence="3" type="ORF">IQ249_23985</name>
</gene>
<dbReference type="InterPro" id="IPR008538">
    <property type="entry name" value="Uma2"/>
</dbReference>
<keyword evidence="4" id="KW-1185">Reference proteome</keyword>
<evidence type="ECO:0000313" key="4">
    <source>
        <dbReference type="Proteomes" id="UP000654482"/>
    </source>
</evidence>
<dbReference type="Pfam" id="PF05685">
    <property type="entry name" value="Uma2"/>
    <property type="match status" value="1"/>
</dbReference>
<feature type="compositionally biased region" description="Low complexity" evidence="1">
    <location>
        <begin position="1"/>
        <end position="12"/>
    </location>
</feature>